<dbReference type="Proteomes" id="UP000199315">
    <property type="component" value="Unassembled WGS sequence"/>
</dbReference>
<dbReference type="PANTHER" id="PTHR44196:SF1">
    <property type="entry name" value="DEHYDROGENASE_REDUCTASE SDR FAMILY MEMBER 7B"/>
    <property type="match status" value="1"/>
</dbReference>
<dbReference type="AlphaFoldDB" id="A0A1D3TST5"/>
<dbReference type="InterPro" id="IPR002347">
    <property type="entry name" value="SDR_fam"/>
</dbReference>
<comment type="similarity">
    <text evidence="1 3">Belongs to the short-chain dehydrogenases/reductases (SDR) family.</text>
</comment>
<reference evidence="4 5" key="1">
    <citation type="submission" date="2016-09" db="EMBL/GenBank/DDBJ databases">
        <authorList>
            <person name="Capua I."/>
            <person name="De Benedictis P."/>
            <person name="Joannis T."/>
            <person name="Lombin L.H."/>
            <person name="Cattoli G."/>
        </authorList>
    </citation>
    <scope>NUCLEOTIDE SEQUENCE [LARGE SCALE GENOMIC DNA]</scope>
    <source>
        <strain evidence="4 5">GluBS11</strain>
    </source>
</reference>
<organism evidence="4 5">
    <name type="scientific">Anaerobium acetethylicum</name>
    <dbReference type="NCBI Taxonomy" id="1619234"/>
    <lineage>
        <taxon>Bacteria</taxon>
        <taxon>Bacillati</taxon>
        <taxon>Bacillota</taxon>
        <taxon>Clostridia</taxon>
        <taxon>Lachnospirales</taxon>
        <taxon>Lachnospiraceae</taxon>
        <taxon>Anaerobium</taxon>
    </lineage>
</organism>
<dbReference type="PRINTS" id="PR00080">
    <property type="entry name" value="SDRFAMILY"/>
</dbReference>
<sequence>MELNNKVVVVTGGGNGVGRELVLALLNKGAKVAALDVNVEGLNTTFALSGKNKSMSIHQTDISSEENVIQVVDEIKAYHGCVDVVINNAGIIQPFIPVSEIDMDIVQKVMQVSMGGFFPFPGQSIYGASKAAVKLLTEALYAELSGTSIGVTSVIPGGIATNILNNSNITTESNNMSAKGTSLLLTPKNAADLIIAGIEKDKFRIFIGKDANLLNIMYKFSPKFAIRLLGKYMSIQ</sequence>
<dbReference type="Gene3D" id="3.40.50.720">
    <property type="entry name" value="NAD(P)-binding Rossmann-like Domain"/>
    <property type="match status" value="2"/>
</dbReference>
<dbReference type="InterPro" id="IPR036291">
    <property type="entry name" value="NAD(P)-bd_dom_sf"/>
</dbReference>
<dbReference type="Pfam" id="PF00106">
    <property type="entry name" value="adh_short"/>
    <property type="match status" value="1"/>
</dbReference>
<dbReference type="RefSeq" id="WP_091232608.1">
    <property type="nucleotide sequence ID" value="NZ_FMKA01000007.1"/>
</dbReference>
<dbReference type="OrthoDB" id="9775296at2"/>
<name>A0A1D3TST5_9FIRM</name>
<accession>A0A1D3TST5</accession>
<dbReference type="PANTHER" id="PTHR44196">
    <property type="entry name" value="DEHYDROGENASE/REDUCTASE SDR FAMILY MEMBER 7B"/>
    <property type="match status" value="1"/>
</dbReference>
<dbReference type="GO" id="GO:0016020">
    <property type="term" value="C:membrane"/>
    <property type="evidence" value="ECO:0007669"/>
    <property type="project" value="TreeGrafter"/>
</dbReference>
<dbReference type="SUPFAM" id="SSF51735">
    <property type="entry name" value="NAD(P)-binding Rossmann-fold domains"/>
    <property type="match status" value="1"/>
</dbReference>
<proteinExistence type="inferred from homology"/>
<evidence type="ECO:0000256" key="3">
    <source>
        <dbReference type="RuleBase" id="RU000363"/>
    </source>
</evidence>
<dbReference type="PRINTS" id="PR00081">
    <property type="entry name" value="GDHRDH"/>
</dbReference>
<dbReference type="STRING" id="1619234.SAMN05421730_100782"/>
<dbReference type="EMBL" id="FMKA01000007">
    <property type="protein sequence ID" value="SCP96977.1"/>
    <property type="molecule type" value="Genomic_DNA"/>
</dbReference>
<evidence type="ECO:0000313" key="4">
    <source>
        <dbReference type="EMBL" id="SCP96977.1"/>
    </source>
</evidence>
<protein>
    <submittedName>
        <fullName evidence="4">Short-chain dehydrogenase</fullName>
    </submittedName>
</protein>
<gene>
    <name evidence="4" type="ORF">SAMN05421730_100782</name>
</gene>
<evidence type="ECO:0000313" key="5">
    <source>
        <dbReference type="Proteomes" id="UP000199315"/>
    </source>
</evidence>
<keyword evidence="2" id="KW-0560">Oxidoreductase</keyword>
<evidence type="ECO:0000256" key="1">
    <source>
        <dbReference type="ARBA" id="ARBA00006484"/>
    </source>
</evidence>
<keyword evidence="5" id="KW-1185">Reference proteome</keyword>
<evidence type="ECO:0000256" key="2">
    <source>
        <dbReference type="ARBA" id="ARBA00023002"/>
    </source>
</evidence>
<dbReference type="GO" id="GO:0016491">
    <property type="term" value="F:oxidoreductase activity"/>
    <property type="evidence" value="ECO:0007669"/>
    <property type="project" value="UniProtKB-KW"/>
</dbReference>